<reference evidence="1" key="1">
    <citation type="submission" date="2009-01" db="EMBL/GenBank/DDBJ databases">
        <title>Complete sequence of plasmid1 of Arthrobacter chlorophenolicus A6.</title>
        <authorList>
            <consortium name="US DOE Joint Genome Institute"/>
            <person name="Lucas S."/>
            <person name="Copeland A."/>
            <person name="Lapidus A."/>
            <person name="Glavina del Rio T."/>
            <person name="Tice H."/>
            <person name="Bruce D."/>
            <person name="Goodwin L."/>
            <person name="Pitluck S."/>
            <person name="Goltsman E."/>
            <person name="Clum A."/>
            <person name="Larimer F."/>
            <person name="Land M."/>
            <person name="Hauser L."/>
            <person name="Kyrpides N."/>
            <person name="Mikhailova N."/>
            <person name="Jansson J."/>
            <person name="Richardson P."/>
        </authorList>
    </citation>
    <scope>NUCLEOTIDE SEQUENCE [LARGE SCALE GENOMIC DNA]</scope>
    <source>
        <strain evidence="1">A6</strain>
        <plasmid evidence="1">pACHL01</plasmid>
    </source>
</reference>
<sequence>MTPMTADQSSDSQLRSALERLARKWTLTLPGGNPNRYHFFGEELTALLNNTEDPYLDTAAETLADNWANAGTGVPEGHSRDRAYFAFDVKQAVKASRGE</sequence>
<protein>
    <submittedName>
        <fullName evidence="1">Uncharacterized protein</fullName>
    </submittedName>
</protein>
<geneLocation type="plasmid" evidence="1 2">
    <name>pACHL01</name>
</geneLocation>
<dbReference type="KEGG" id="ach:Achl_3958"/>
<dbReference type="EMBL" id="CP001342">
    <property type="protein sequence ID" value="ACL41909.1"/>
    <property type="molecule type" value="Genomic_DNA"/>
</dbReference>
<proteinExistence type="predicted"/>
<dbReference type="Proteomes" id="UP000002505">
    <property type="component" value="Plasmid pACHL01"/>
</dbReference>
<accession>B8HHL2</accession>
<gene>
    <name evidence="1" type="ordered locus">Achl_3958</name>
</gene>
<keyword evidence="1" id="KW-0614">Plasmid</keyword>
<organism evidence="1 2">
    <name type="scientific">Pseudarthrobacter chlorophenolicus (strain ATCC 700700 / DSM 12829 / CIP 107037 / JCM 12360 / KCTC 9906 / NCIMB 13794 / A6)</name>
    <name type="common">Arthrobacter chlorophenolicus</name>
    <dbReference type="NCBI Taxonomy" id="452863"/>
    <lineage>
        <taxon>Bacteria</taxon>
        <taxon>Bacillati</taxon>
        <taxon>Actinomycetota</taxon>
        <taxon>Actinomycetes</taxon>
        <taxon>Micrococcales</taxon>
        <taxon>Micrococcaceae</taxon>
        <taxon>Pseudarthrobacter</taxon>
    </lineage>
</organism>
<dbReference type="AlphaFoldDB" id="B8HHL2"/>
<evidence type="ECO:0000313" key="1">
    <source>
        <dbReference type="EMBL" id="ACL41909.1"/>
    </source>
</evidence>
<evidence type="ECO:0000313" key="2">
    <source>
        <dbReference type="Proteomes" id="UP000002505"/>
    </source>
</evidence>
<name>B8HHL2_PSECP</name>
<keyword evidence="2" id="KW-1185">Reference proteome</keyword>
<dbReference type="HOGENOM" id="CLU_2314319_0_0_11"/>